<dbReference type="InterPro" id="IPR029044">
    <property type="entry name" value="Nucleotide-diphossugar_trans"/>
</dbReference>
<reference evidence="1 2" key="1">
    <citation type="submission" date="2018-07" db="EMBL/GenBank/DDBJ databases">
        <title>Lottiidibacillus patelloidae gen. nov., sp. nov., isolated from the intestinal tract of a marine limpet and the reclassification of B. taeanensis BH030017T, B. algicola KMM 3737T and B. hwajinpoensis SW-72T as genus Lottiidibacillus.</title>
        <authorList>
            <person name="Liu R."/>
            <person name="Huang Z."/>
        </authorList>
    </citation>
    <scope>NUCLEOTIDE SEQUENCE [LARGE SCALE GENOMIC DNA]</scope>
    <source>
        <strain evidence="1 2">BH030017</strain>
    </source>
</reference>
<dbReference type="AlphaFoldDB" id="A0A366XXA4"/>
<dbReference type="OrthoDB" id="285216at2"/>
<comment type="caution">
    <text evidence="1">The sequence shown here is derived from an EMBL/GenBank/DDBJ whole genome shotgun (WGS) entry which is preliminary data.</text>
</comment>
<accession>A0A366XXA4</accession>
<protein>
    <recommendedName>
        <fullName evidence="3">MobA-like NTP transferase domain-containing protein</fullName>
    </recommendedName>
</protein>
<evidence type="ECO:0000313" key="2">
    <source>
        <dbReference type="Proteomes" id="UP000253314"/>
    </source>
</evidence>
<keyword evidence="2" id="KW-1185">Reference proteome</keyword>
<dbReference type="EMBL" id="QOCW01000008">
    <property type="protein sequence ID" value="RBW69785.1"/>
    <property type="molecule type" value="Genomic_DNA"/>
</dbReference>
<dbReference type="RefSeq" id="WP_113805868.1">
    <property type="nucleotide sequence ID" value="NZ_QOCW01000008.1"/>
</dbReference>
<name>A0A366XXA4_9BACI</name>
<evidence type="ECO:0008006" key="3">
    <source>
        <dbReference type="Google" id="ProtNLM"/>
    </source>
</evidence>
<dbReference type="Proteomes" id="UP000253314">
    <property type="component" value="Unassembled WGS sequence"/>
</dbReference>
<dbReference type="Gene3D" id="3.90.550.10">
    <property type="entry name" value="Spore Coat Polysaccharide Biosynthesis Protein SpsA, Chain A"/>
    <property type="match status" value="1"/>
</dbReference>
<evidence type="ECO:0000313" key="1">
    <source>
        <dbReference type="EMBL" id="RBW69785.1"/>
    </source>
</evidence>
<gene>
    <name evidence="1" type="ORF">DS031_09640</name>
</gene>
<organism evidence="1 2">
    <name type="scientific">Bacillus taeanensis</name>
    <dbReference type="NCBI Taxonomy" id="273032"/>
    <lineage>
        <taxon>Bacteria</taxon>
        <taxon>Bacillati</taxon>
        <taxon>Bacillota</taxon>
        <taxon>Bacilli</taxon>
        <taxon>Bacillales</taxon>
        <taxon>Bacillaceae</taxon>
        <taxon>Bacillus</taxon>
    </lineage>
</organism>
<sequence length="113" mass="13100">MSELSAYVYSHCFKQKPRLFIFGAGRDAVTLAKFSSQIGFAASFFQGGMRPPILFSSLFFPLIMKLERDRGARELLKQNVQTDGLTIEFNRGRDCYEIDTKEEYEWIKEVEKI</sequence>
<proteinExistence type="predicted"/>